<reference evidence="4" key="1">
    <citation type="journal article" date="2019" name="Int. J. Syst. Evol. Microbiol.">
        <title>The Global Catalogue of Microorganisms (GCM) 10K type strain sequencing project: providing services to taxonomists for standard genome sequencing and annotation.</title>
        <authorList>
            <consortium name="The Broad Institute Genomics Platform"/>
            <consortium name="The Broad Institute Genome Sequencing Center for Infectious Disease"/>
            <person name="Wu L."/>
            <person name="Ma J."/>
        </authorList>
    </citation>
    <scope>NUCLEOTIDE SEQUENCE [LARGE SCALE GENOMIC DNA]</scope>
    <source>
        <strain evidence="4">CGMCC 1.18518</strain>
    </source>
</reference>
<evidence type="ECO:0000313" key="3">
    <source>
        <dbReference type="EMBL" id="MFC6378662.1"/>
    </source>
</evidence>
<gene>
    <name evidence="3" type="ORF">ACFP9W_11330</name>
</gene>
<evidence type="ECO:0008006" key="5">
    <source>
        <dbReference type="Google" id="ProtNLM"/>
    </source>
</evidence>
<keyword evidence="2" id="KW-0732">Signal</keyword>
<organism evidence="3 4">
    <name type="scientific">Tatumella terrea</name>
    <dbReference type="NCBI Taxonomy" id="419007"/>
    <lineage>
        <taxon>Bacteria</taxon>
        <taxon>Pseudomonadati</taxon>
        <taxon>Pseudomonadota</taxon>
        <taxon>Gammaproteobacteria</taxon>
        <taxon>Enterobacterales</taxon>
        <taxon>Erwiniaceae</taxon>
        <taxon>Tatumella</taxon>
    </lineage>
</organism>
<evidence type="ECO:0000313" key="4">
    <source>
        <dbReference type="Proteomes" id="UP001596230"/>
    </source>
</evidence>
<feature type="region of interest" description="Disordered" evidence="1">
    <location>
        <begin position="124"/>
        <end position="148"/>
    </location>
</feature>
<proteinExistence type="predicted"/>
<feature type="signal peptide" evidence="2">
    <location>
        <begin position="1"/>
        <end position="21"/>
    </location>
</feature>
<feature type="compositionally biased region" description="Basic and acidic residues" evidence="1">
    <location>
        <begin position="130"/>
        <end position="148"/>
    </location>
</feature>
<evidence type="ECO:0000256" key="1">
    <source>
        <dbReference type="SAM" id="MobiDB-lite"/>
    </source>
</evidence>
<evidence type="ECO:0000256" key="2">
    <source>
        <dbReference type="SAM" id="SignalP"/>
    </source>
</evidence>
<protein>
    <recommendedName>
        <fullName evidence="5">C-type lysozyme inhibitor domain-containing protein</fullName>
    </recommendedName>
</protein>
<keyword evidence="4" id="KW-1185">Reference proteome</keyword>
<dbReference type="Proteomes" id="UP001596230">
    <property type="component" value="Unassembled WGS sequence"/>
</dbReference>
<feature type="chain" id="PRO_5046832535" description="C-type lysozyme inhibitor domain-containing protein" evidence="2">
    <location>
        <begin position="22"/>
        <end position="148"/>
    </location>
</feature>
<accession>A0ABW1W1T4</accession>
<name>A0ABW1W1T4_9GAMM</name>
<comment type="caution">
    <text evidence="3">The sequence shown here is derived from an EMBL/GenBank/DDBJ whole genome shotgun (WGS) entry which is preliminary data.</text>
</comment>
<dbReference type="EMBL" id="JBHSUB010000011">
    <property type="protein sequence ID" value="MFC6378662.1"/>
    <property type="molecule type" value="Genomic_DNA"/>
</dbReference>
<sequence>MMNKILVTTLAIMTPLTAALALTPPNDGDEFQISCPGRDTMTIDRAEYGISTLMWDNDNFQIAAGQERTRLNDGQPVWITLFRNGDQLMVDKATQNTFFVYAGTTALVPCERTYTRPDPLLTLTPWSDTHTAKNDEAGDGRRAEHRYS</sequence>
<dbReference type="RefSeq" id="WP_212712350.1">
    <property type="nucleotide sequence ID" value="NZ_JBHSUB010000011.1"/>
</dbReference>